<name>A0A8E2JKH5_9PEZI</name>
<dbReference type="EMBL" id="KV744810">
    <property type="protein sequence ID" value="OCK86045.1"/>
    <property type="molecule type" value="Genomic_DNA"/>
</dbReference>
<dbReference type="Proteomes" id="UP000250266">
    <property type="component" value="Unassembled WGS sequence"/>
</dbReference>
<dbReference type="OrthoDB" id="4764735at2759"/>
<evidence type="ECO:0000256" key="1">
    <source>
        <dbReference type="SAM" id="MobiDB-lite"/>
    </source>
</evidence>
<protein>
    <submittedName>
        <fullName evidence="2">Uncharacterized protein</fullName>
    </submittedName>
</protein>
<organism evidence="2 3">
    <name type="scientific">Lepidopterella palustris CBS 459.81</name>
    <dbReference type="NCBI Taxonomy" id="1314670"/>
    <lineage>
        <taxon>Eukaryota</taxon>
        <taxon>Fungi</taxon>
        <taxon>Dikarya</taxon>
        <taxon>Ascomycota</taxon>
        <taxon>Pezizomycotina</taxon>
        <taxon>Dothideomycetes</taxon>
        <taxon>Pleosporomycetidae</taxon>
        <taxon>Mytilinidiales</taxon>
        <taxon>Argynnaceae</taxon>
        <taxon>Lepidopterella</taxon>
    </lineage>
</organism>
<accession>A0A8E2JKH5</accession>
<evidence type="ECO:0000313" key="2">
    <source>
        <dbReference type="EMBL" id="OCK86045.1"/>
    </source>
</evidence>
<gene>
    <name evidence="2" type="ORF">K432DRAFT_377144</name>
</gene>
<sequence>MDNYFFSFGPKDSYVSKSPEGLKHRRLPPKLLRLLTSDDISDVKWAAIGPGKESWVLLCTSSRGSSELHIGTGSPPALKTYLTNPKTHKSFCDPHLRVVFGPHSSFFAWCRTSIRWSNIPVSLEETVQSWLSPTGWKVGPPRMVALGADDAWFALSEYGAAAWDIPDGNESLAETWNEWESEGFDWGDLAFIAFDPTKPDQFVAIRSDQAWEAAIDDSNSEALESFATSYFKSPPRPPQPSAQRRSSKAGRRSVAAPPSPAIQAHYETWAAHCATIFAAAATASHVNHLSSPPSHPDKTSPANYPSSSATPTPSLITVFPYLPSAATTCTLPACVAAKAAPFSLRACVHDVETLFRGSGLYSYEWLRRERLRWHPDQFARLCAEGYREEGAKVAAEMWKICLHLMEAEKGKGKG</sequence>
<keyword evidence="3" id="KW-1185">Reference proteome</keyword>
<evidence type="ECO:0000313" key="3">
    <source>
        <dbReference type="Proteomes" id="UP000250266"/>
    </source>
</evidence>
<feature type="region of interest" description="Disordered" evidence="1">
    <location>
        <begin position="287"/>
        <end position="308"/>
    </location>
</feature>
<feature type="region of interest" description="Disordered" evidence="1">
    <location>
        <begin position="229"/>
        <end position="258"/>
    </location>
</feature>
<proteinExistence type="predicted"/>
<dbReference type="AlphaFoldDB" id="A0A8E2JKH5"/>
<reference evidence="2 3" key="1">
    <citation type="journal article" date="2016" name="Nat. Commun.">
        <title>Ectomycorrhizal ecology is imprinted in the genome of the dominant symbiotic fungus Cenococcum geophilum.</title>
        <authorList>
            <consortium name="DOE Joint Genome Institute"/>
            <person name="Peter M."/>
            <person name="Kohler A."/>
            <person name="Ohm R.A."/>
            <person name="Kuo A."/>
            <person name="Krutzmann J."/>
            <person name="Morin E."/>
            <person name="Arend M."/>
            <person name="Barry K.W."/>
            <person name="Binder M."/>
            <person name="Choi C."/>
            <person name="Clum A."/>
            <person name="Copeland A."/>
            <person name="Grisel N."/>
            <person name="Haridas S."/>
            <person name="Kipfer T."/>
            <person name="LaButti K."/>
            <person name="Lindquist E."/>
            <person name="Lipzen A."/>
            <person name="Maire R."/>
            <person name="Meier B."/>
            <person name="Mihaltcheva S."/>
            <person name="Molinier V."/>
            <person name="Murat C."/>
            <person name="Poggeler S."/>
            <person name="Quandt C.A."/>
            <person name="Sperisen C."/>
            <person name="Tritt A."/>
            <person name="Tisserant E."/>
            <person name="Crous P.W."/>
            <person name="Henrissat B."/>
            <person name="Nehls U."/>
            <person name="Egli S."/>
            <person name="Spatafora J.W."/>
            <person name="Grigoriev I.V."/>
            <person name="Martin F.M."/>
        </authorList>
    </citation>
    <scope>NUCLEOTIDE SEQUENCE [LARGE SCALE GENOMIC DNA]</scope>
    <source>
        <strain evidence="2 3">CBS 459.81</strain>
    </source>
</reference>